<sequence length="200" mass="21296">MCARPHKVDRHVMEPKRAVSREDSIKPDAPPTEKNISVGGIKEDTEDYNLGDYFKKYGTTETIEIMEVRHSGKKGVPAFVTFNDRDTVDKIIVQKHHTINGHNCEVKKALPKPEMPSTGSQRGHGDGSGNFMGRGGNSGGDNHGGGPGCSSRGCYGGSRPGYGHQGGECSSGGGGYDGPNAGDNFVPNYGGRGYHKDFGN</sequence>
<dbReference type="PANTHER" id="PTHR48026:SF27">
    <property type="entry name" value="HETEROGENEOUS NUCLEAR RIBONUCLEOPROTEIN A3-LIKE-RELATED"/>
    <property type="match status" value="1"/>
</dbReference>
<dbReference type="Proteomes" id="UP000269945">
    <property type="component" value="Unassembled WGS sequence"/>
</dbReference>
<dbReference type="InterPro" id="IPR035979">
    <property type="entry name" value="RBD_domain_sf"/>
</dbReference>
<evidence type="ECO:0000256" key="1">
    <source>
        <dbReference type="ARBA" id="ARBA00022884"/>
    </source>
</evidence>
<keyword evidence="6" id="KW-1185">Reference proteome</keyword>
<feature type="region of interest" description="Disordered" evidence="3">
    <location>
        <begin position="1"/>
        <end position="38"/>
    </location>
</feature>
<feature type="region of interest" description="Disordered" evidence="3">
    <location>
        <begin position="107"/>
        <end position="144"/>
    </location>
</feature>
<feature type="compositionally biased region" description="Gly residues" evidence="3">
    <location>
        <begin position="161"/>
        <end position="177"/>
    </location>
</feature>
<name>A0A9X9PZN1_GULGU</name>
<dbReference type="GO" id="GO:0003730">
    <property type="term" value="F:mRNA 3'-UTR binding"/>
    <property type="evidence" value="ECO:0007669"/>
    <property type="project" value="TreeGrafter"/>
</dbReference>
<dbReference type="Gene3D" id="3.30.70.330">
    <property type="match status" value="1"/>
</dbReference>
<reference evidence="5 6" key="1">
    <citation type="submission" date="2018-10" db="EMBL/GenBank/DDBJ databases">
        <authorList>
            <person name="Ekblom R."/>
            <person name="Jareborg N."/>
        </authorList>
    </citation>
    <scope>NUCLEOTIDE SEQUENCE [LARGE SCALE GENOMIC DNA]</scope>
    <source>
        <tissue evidence="5">Muscle</tissue>
    </source>
</reference>
<gene>
    <name evidence="5" type="ORF">BN2614_LOCUS3</name>
</gene>
<comment type="caution">
    <text evidence="5">The sequence shown here is derived from an EMBL/GenBank/DDBJ whole genome shotgun (WGS) entry which is preliminary data.</text>
</comment>
<dbReference type="GO" id="GO:0071013">
    <property type="term" value="C:catalytic step 2 spliceosome"/>
    <property type="evidence" value="ECO:0007669"/>
    <property type="project" value="TreeGrafter"/>
</dbReference>
<protein>
    <recommendedName>
        <fullName evidence="4">RRM domain-containing protein</fullName>
    </recommendedName>
</protein>
<proteinExistence type="predicted"/>
<dbReference type="EMBL" id="CYRY02011321">
    <property type="protein sequence ID" value="VCW79098.1"/>
    <property type="molecule type" value="Genomic_DNA"/>
</dbReference>
<dbReference type="SUPFAM" id="SSF54928">
    <property type="entry name" value="RNA-binding domain, RBD"/>
    <property type="match status" value="1"/>
</dbReference>
<dbReference type="GO" id="GO:0000398">
    <property type="term" value="P:mRNA splicing, via spliceosome"/>
    <property type="evidence" value="ECO:0007669"/>
    <property type="project" value="TreeGrafter"/>
</dbReference>
<dbReference type="PROSITE" id="PS50102">
    <property type="entry name" value="RRM"/>
    <property type="match status" value="1"/>
</dbReference>
<dbReference type="Pfam" id="PF00076">
    <property type="entry name" value="RRM_1"/>
    <property type="match status" value="1"/>
</dbReference>
<feature type="domain" description="RRM" evidence="4">
    <location>
        <begin position="34"/>
        <end position="111"/>
    </location>
</feature>
<evidence type="ECO:0000259" key="4">
    <source>
        <dbReference type="PROSITE" id="PS50102"/>
    </source>
</evidence>
<feature type="region of interest" description="Disordered" evidence="3">
    <location>
        <begin position="161"/>
        <end position="200"/>
    </location>
</feature>
<organism evidence="5 6">
    <name type="scientific">Gulo gulo</name>
    <name type="common">Wolverine</name>
    <name type="synonym">Gluton</name>
    <dbReference type="NCBI Taxonomy" id="48420"/>
    <lineage>
        <taxon>Eukaryota</taxon>
        <taxon>Metazoa</taxon>
        <taxon>Chordata</taxon>
        <taxon>Craniata</taxon>
        <taxon>Vertebrata</taxon>
        <taxon>Euteleostomi</taxon>
        <taxon>Mammalia</taxon>
        <taxon>Eutheria</taxon>
        <taxon>Laurasiatheria</taxon>
        <taxon>Carnivora</taxon>
        <taxon>Caniformia</taxon>
        <taxon>Musteloidea</taxon>
        <taxon>Mustelidae</taxon>
        <taxon>Guloninae</taxon>
        <taxon>Gulo</taxon>
    </lineage>
</organism>
<dbReference type="FunFam" id="3.30.70.330:FF:000158">
    <property type="entry name" value="heterogeneous nuclear ribonucleoprotein A3 isoform X1"/>
    <property type="match status" value="1"/>
</dbReference>
<dbReference type="AlphaFoldDB" id="A0A9X9PZN1"/>
<dbReference type="SMART" id="SM00360">
    <property type="entry name" value="RRM"/>
    <property type="match status" value="1"/>
</dbReference>
<keyword evidence="1 2" id="KW-0694">RNA-binding</keyword>
<feature type="compositionally biased region" description="Basic and acidic residues" evidence="3">
    <location>
        <begin position="10"/>
        <end position="26"/>
    </location>
</feature>
<accession>A0A9X9PZN1</accession>
<evidence type="ECO:0000313" key="5">
    <source>
        <dbReference type="EMBL" id="VCW79098.1"/>
    </source>
</evidence>
<evidence type="ECO:0000313" key="6">
    <source>
        <dbReference type="Proteomes" id="UP000269945"/>
    </source>
</evidence>
<evidence type="ECO:0000256" key="2">
    <source>
        <dbReference type="PROSITE-ProRule" id="PRU00176"/>
    </source>
</evidence>
<dbReference type="PANTHER" id="PTHR48026">
    <property type="entry name" value="HOMOLOGOUS TO DROSOPHILA SQD (SQUID) PROTEIN"/>
    <property type="match status" value="1"/>
</dbReference>
<dbReference type="InterPro" id="IPR000504">
    <property type="entry name" value="RRM_dom"/>
</dbReference>
<dbReference type="InterPro" id="IPR012677">
    <property type="entry name" value="Nucleotide-bd_a/b_plait_sf"/>
</dbReference>
<feature type="compositionally biased region" description="Gly residues" evidence="3">
    <location>
        <begin position="126"/>
        <end position="144"/>
    </location>
</feature>
<evidence type="ECO:0000256" key="3">
    <source>
        <dbReference type="SAM" id="MobiDB-lite"/>
    </source>
</evidence>